<accession>A0ACB8A201</accession>
<gene>
    <name evidence="1" type="ORF">BJ138DRAFT_1182736</name>
</gene>
<protein>
    <submittedName>
        <fullName evidence="1">Uncharacterized protein</fullName>
    </submittedName>
</protein>
<organism evidence="1 2">
    <name type="scientific">Hygrophoropsis aurantiaca</name>
    <dbReference type="NCBI Taxonomy" id="72124"/>
    <lineage>
        <taxon>Eukaryota</taxon>
        <taxon>Fungi</taxon>
        <taxon>Dikarya</taxon>
        <taxon>Basidiomycota</taxon>
        <taxon>Agaricomycotina</taxon>
        <taxon>Agaricomycetes</taxon>
        <taxon>Agaricomycetidae</taxon>
        <taxon>Boletales</taxon>
        <taxon>Coniophorineae</taxon>
        <taxon>Hygrophoropsidaceae</taxon>
        <taxon>Hygrophoropsis</taxon>
    </lineage>
</organism>
<dbReference type="EMBL" id="MU267952">
    <property type="protein sequence ID" value="KAH7906982.1"/>
    <property type="molecule type" value="Genomic_DNA"/>
</dbReference>
<sequence>MSAGDPAAALPIGQRSSVTAQDNAKSLRLRGLWGMFPLEVEDCHSCLRLPRPAAKLLMGLQYSPAVKVPFPEADARLYIPRQKKKPEPVDDDEASEESFRDDGCLNAICFCEYLKWLKYRRELQRKERRRREQQERQWQEQEAQAAQDQDSHEVLLIDEGGNAALGFEVISEYDVDYSKLLSLHCTVTGNHVQSGVIRMFGIVDDAFGKLTIVDDKRLERGWDDRPIGV</sequence>
<evidence type="ECO:0000313" key="1">
    <source>
        <dbReference type="EMBL" id="KAH7906982.1"/>
    </source>
</evidence>
<proteinExistence type="predicted"/>
<keyword evidence="2" id="KW-1185">Reference proteome</keyword>
<comment type="caution">
    <text evidence="1">The sequence shown here is derived from an EMBL/GenBank/DDBJ whole genome shotgun (WGS) entry which is preliminary data.</text>
</comment>
<name>A0ACB8A201_9AGAM</name>
<reference evidence="1" key="1">
    <citation type="journal article" date="2021" name="New Phytol.">
        <title>Evolutionary innovations through gain and loss of genes in the ectomycorrhizal Boletales.</title>
        <authorList>
            <person name="Wu G."/>
            <person name="Miyauchi S."/>
            <person name="Morin E."/>
            <person name="Kuo A."/>
            <person name="Drula E."/>
            <person name="Varga T."/>
            <person name="Kohler A."/>
            <person name="Feng B."/>
            <person name="Cao Y."/>
            <person name="Lipzen A."/>
            <person name="Daum C."/>
            <person name="Hundley H."/>
            <person name="Pangilinan J."/>
            <person name="Johnson J."/>
            <person name="Barry K."/>
            <person name="LaButti K."/>
            <person name="Ng V."/>
            <person name="Ahrendt S."/>
            <person name="Min B."/>
            <person name="Choi I.G."/>
            <person name="Park H."/>
            <person name="Plett J.M."/>
            <person name="Magnuson J."/>
            <person name="Spatafora J.W."/>
            <person name="Nagy L.G."/>
            <person name="Henrissat B."/>
            <person name="Grigoriev I.V."/>
            <person name="Yang Z.L."/>
            <person name="Xu J."/>
            <person name="Martin F.M."/>
        </authorList>
    </citation>
    <scope>NUCLEOTIDE SEQUENCE</scope>
    <source>
        <strain evidence="1">ATCC 28755</strain>
    </source>
</reference>
<evidence type="ECO:0000313" key="2">
    <source>
        <dbReference type="Proteomes" id="UP000790377"/>
    </source>
</evidence>
<dbReference type="Proteomes" id="UP000790377">
    <property type="component" value="Unassembled WGS sequence"/>
</dbReference>